<evidence type="ECO:0000256" key="4">
    <source>
        <dbReference type="ARBA" id="ARBA00023004"/>
    </source>
</evidence>
<proteinExistence type="predicted"/>
<protein>
    <submittedName>
        <fullName evidence="7">Coproporphyrinogen III oxidase, anaerobic</fullName>
    </submittedName>
</protein>
<dbReference type="SUPFAM" id="SSF102114">
    <property type="entry name" value="Radical SAM enzymes"/>
    <property type="match status" value="1"/>
</dbReference>
<organism evidence="7 8">
    <name type="scientific">Rhodoblastus acidophilus</name>
    <name type="common">Rhodopseudomonas acidophila</name>
    <dbReference type="NCBI Taxonomy" id="1074"/>
    <lineage>
        <taxon>Bacteria</taxon>
        <taxon>Pseudomonadati</taxon>
        <taxon>Pseudomonadota</taxon>
        <taxon>Alphaproteobacteria</taxon>
        <taxon>Hyphomicrobiales</taxon>
        <taxon>Rhodoblastaceae</taxon>
        <taxon>Rhodoblastus</taxon>
    </lineage>
</organism>
<evidence type="ECO:0000256" key="3">
    <source>
        <dbReference type="ARBA" id="ARBA00022723"/>
    </source>
</evidence>
<dbReference type="SMART" id="SM00729">
    <property type="entry name" value="Elp3"/>
    <property type="match status" value="1"/>
</dbReference>
<dbReference type="GO" id="GO:0051539">
    <property type="term" value="F:4 iron, 4 sulfur cluster binding"/>
    <property type="evidence" value="ECO:0007669"/>
    <property type="project" value="TreeGrafter"/>
</dbReference>
<dbReference type="NCBIfam" id="TIGR04107">
    <property type="entry name" value="rSAM_HutW"/>
    <property type="match status" value="1"/>
</dbReference>
<dbReference type="InterPro" id="IPR013785">
    <property type="entry name" value="Aldolase_TIM"/>
</dbReference>
<evidence type="ECO:0000313" key="8">
    <source>
        <dbReference type="Proteomes" id="UP000198418"/>
    </source>
</evidence>
<dbReference type="GO" id="GO:0003824">
    <property type="term" value="F:catalytic activity"/>
    <property type="evidence" value="ECO:0007669"/>
    <property type="project" value="InterPro"/>
</dbReference>
<dbReference type="CDD" id="cd01335">
    <property type="entry name" value="Radical_SAM"/>
    <property type="match status" value="1"/>
</dbReference>
<keyword evidence="5" id="KW-0411">Iron-sulfur</keyword>
<feature type="domain" description="Radical SAM core" evidence="6">
    <location>
        <begin position="59"/>
        <end position="300"/>
    </location>
</feature>
<dbReference type="EMBL" id="FYDG01000014">
    <property type="protein sequence ID" value="SNB80951.1"/>
    <property type="molecule type" value="Genomic_DNA"/>
</dbReference>
<dbReference type="InterPro" id="IPR034505">
    <property type="entry name" value="Coproporphyrinogen-III_oxidase"/>
</dbReference>
<dbReference type="GO" id="GO:0006779">
    <property type="term" value="P:porphyrin-containing compound biosynthetic process"/>
    <property type="evidence" value="ECO:0007669"/>
    <property type="project" value="TreeGrafter"/>
</dbReference>
<name>A0A212S6M2_RHOAC</name>
<evidence type="ECO:0000256" key="2">
    <source>
        <dbReference type="ARBA" id="ARBA00022691"/>
    </source>
</evidence>
<dbReference type="InterPro" id="IPR026332">
    <property type="entry name" value="HutW"/>
</dbReference>
<dbReference type="Pfam" id="PF04055">
    <property type="entry name" value="Radical_SAM"/>
    <property type="match status" value="1"/>
</dbReference>
<dbReference type="InterPro" id="IPR006638">
    <property type="entry name" value="Elp3/MiaA/NifB-like_rSAM"/>
</dbReference>
<dbReference type="PANTHER" id="PTHR13932">
    <property type="entry name" value="COPROPORPHYRINIGEN III OXIDASE"/>
    <property type="match status" value="1"/>
</dbReference>
<dbReference type="GO" id="GO:0005737">
    <property type="term" value="C:cytoplasm"/>
    <property type="evidence" value="ECO:0007669"/>
    <property type="project" value="TreeGrafter"/>
</dbReference>
<keyword evidence="4" id="KW-0408">Iron</keyword>
<dbReference type="GO" id="GO:0046872">
    <property type="term" value="F:metal ion binding"/>
    <property type="evidence" value="ECO:0007669"/>
    <property type="project" value="UniProtKB-KW"/>
</dbReference>
<dbReference type="RefSeq" id="WP_088522082.1">
    <property type="nucleotide sequence ID" value="NZ_FYDG01000014.1"/>
</dbReference>
<keyword evidence="3" id="KW-0479">Metal-binding</keyword>
<dbReference type="Gene3D" id="3.20.20.70">
    <property type="entry name" value="Aldolase class I"/>
    <property type="match status" value="1"/>
</dbReference>
<evidence type="ECO:0000256" key="1">
    <source>
        <dbReference type="ARBA" id="ARBA00001966"/>
    </source>
</evidence>
<dbReference type="InterPro" id="IPR058240">
    <property type="entry name" value="rSAM_sf"/>
</dbReference>
<evidence type="ECO:0000256" key="5">
    <source>
        <dbReference type="ARBA" id="ARBA00023014"/>
    </source>
</evidence>
<sequence>MIAPEMATNDPLAPFLPARTGPALTHAFARRSAMMPWRGLRAVADADLGARVARLEATPRPKTAAVAYVHVPFCVSRCLFCGFYRNSYDRARTRRYADLMVVDLDRAAALPMVAEGPPLSAVYIGGGTPTALTASEIALLVGALKTRLPLAADCEITLEGRMFGFDDAKIDAALDAGVNRISLGVQSFDTRVRRRLGRKLDGAQLVEAISGLVARGRAAVVIDLIYGLPGQTEEVWRADIETAAALGLDGLDYYALGVHPNGPLAQAIAAGKTLPVPTLADQAHAYAAARAFFAEQGWTRLSQAHVARTPRERSLYNRLVKTDAACLAFGPGAGGGGFGSSWSMETDLDAWARAVETGRSAIGRMGDLPPVHAADALIAASLESGQLDLVAVERRRPGFVDAAAPLLGAWREVGLIALDGGLLRTTIAGDFWMTTLAQGLATACEHARGRRAA</sequence>
<dbReference type="SFLD" id="SFLDF00311">
    <property type="entry name" value="heme_degradation_proteins_(Hut"/>
    <property type="match status" value="1"/>
</dbReference>
<dbReference type="SFLD" id="SFLDS00029">
    <property type="entry name" value="Radical_SAM"/>
    <property type="match status" value="1"/>
</dbReference>
<evidence type="ECO:0000313" key="7">
    <source>
        <dbReference type="EMBL" id="SNB80951.1"/>
    </source>
</evidence>
<dbReference type="PROSITE" id="PS51918">
    <property type="entry name" value="RADICAL_SAM"/>
    <property type="match status" value="1"/>
</dbReference>
<comment type="cofactor">
    <cofactor evidence="1">
        <name>[4Fe-4S] cluster</name>
        <dbReference type="ChEBI" id="CHEBI:49883"/>
    </cofactor>
</comment>
<dbReference type="AlphaFoldDB" id="A0A212S6M2"/>
<dbReference type="InterPro" id="IPR007197">
    <property type="entry name" value="rSAM"/>
</dbReference>
<reference evidence="8" key="1">
    <citation type="submission" date="2017-06" db="EMBL/GenBank/DDBJ databases">
        <authorList>
            <person name="Varghese N."/>
            <person name="Submissions S."/>
        </authorList>
    </citation>
    <scope>NUCLEOTIDE SEQUENCE [LARGE SCALE GENOMIC DNA]</scope>
    <source>
        <strain evidence="8">DSM 137</strain>
    </source>
</reference>
<dbReference type="SFLD" id="SFLDG01082">
    <property type="entry name" value="B12-binding_domain_containing"/>
    <property type="match status" value="1"/>
</dbReference>
<dbReference type="Proteomes" id="UP000198418">
    <property type="component" value="Unassembled WGS sequence"/>
</dbReference>
<keyword evidence="2" id="KW-0949">S-adenosyl-L-methionine</keyword>
<gene>
    <name evidence="7" type="ORF">SAMN06265338_11430</name>
</gene>
<accession>A0A212S6M2</accession>
<dbReference type="SFLD" id="SFLDG01065">
    <property type="entry name" value="anaerobic_coproporphyrinogen-I"/>
    <property type="match status" value="1"/>
</dbReference>
<dbReference type="PANTHER" id="PTHR13932:SF9">
    <property type="entry name" value="COPROPORPHYRINOGEN III OXIDASE"/>
    <property type="match status" value="1"/>
</dbReference>
<evidence type="ECO:0000259" key="6">
    <source>
        <dbReference type="PROSITE" id="PS51918"/>
    </source>
</evidence>
<dbReference type="OrthoDB" id="9808022at2"/>
<keyword evidence="8" id="KW-1185">Reference proteome</keyword>